<feature type="region of interest" description="Disordered" evidence="1">
    <location>
        <begin position="86"/>
        <end position="108"/>
    </location>
</feature>
<name>A0A0D2H0E7_9EURO</name>
<evidence type="ECO:0000313" key="2">
    <source>
        <dbReference type="EMBL" id="KIX95290.1"/>
    </source>
</evidence>
<keyword evidence="3" id="KW-1185">Reference proteome</keyword>
<organism evidence="2 3">
    <name type="scientific">Fonsecaea multimorphosa CBS 102226</name>
    <dbReference type="NCBI Taxonomy" id="1442371"/>
    <lineage>
        <taxon>Eukaryota</taxon>
        <taxon>Fungi</taxon>
        <taxon>Dikarya</taxon>
        <taxon>Ascomycota</taxon>
        <taxon>Pezizomycotina</taxon>
        <taxon>Eurotiomycetes</taxon>
        <taxon>Chaetothyriomycetidae</taxon>
        <taxon>Chaetothyriales</taxon>
        <taxon>Herpotrichiellaceae</taxon>
        <taxon>Fonsecaea</taxon>
    </lineage>
</organism>
<dbReference type="GeneID" id="27714553"/>
<protein>
    <submittedName>
        <fullName evidence="2">Uncharacterized protein</fullName>
    </submittedName>
</protein>
<reference evidence="2 3" key="1">
    <citation type="submission" date="2015-01" db="EMBL/GenBank/DDBJ databases">
        <title>The Genome Sequence of Fonsecaea multimorphosa CBS 102226.</title>
        <authorList>
            <consortium name="The Broad Institute Genomics Platform"/>
            <person name="Cuomo C."/>
            <person name="de Hoog S."/>
            <person name="Gorbushina A."/>
            <person name="Stielow B."/>
            <person name="Teixiera M."/>
            <person name="Abouelleil A."/>
            <person name="Chapman S.B."/>
            <person name="Priest M."/>
            <person name="Young S.K."/>
            <person name="Wortman J."/>
            <person name="Nusbaum C."/>
            <person name="Birren B."/>
        </authorList>
    </citation>
    <scope>NUCLEOTIDE SEQUENCE [LARGE SCALE GENOMIC DNA]</scope>
    <source>
        <strain evidence="2 3">CBS 102226</strain>
    </source>
</reference>
<accession>A0A0D2H0E7</accession>
<dbReference type="RefSeq" id="XP_016629413.1">
    <property type="nucleotide sequence ID" value="XM_016779303.1"/>
</dbReference>
<dbReference type="VEuPathDB" id="FungiDB:Z520_08807"/>
<proteinExistence type="predicted"/>
<sequence length="259" mass="28070">MDAFCTNLESFISKYGHDGKSELNTLCSKHQVELAPQTHEDDTGFTYGGLQISKDGALRLLFAEGNLGVNVSDVSRDFHEALKTATTTTTTTTTSSSSSSPSSGGRSAFNITARQSVRESYDPEISATQRAIGSLVGAPDIRLVPNFEANAAVLAEAGTLGKVRDDWDKILGAASLAYFEGLKYQLERAGFKDDDLLQEGWKEGVSKGEISLRVVDKLQSTKGQYHEVLLEHGVLVIQTTPEYLWTNTSDVGSEILEIL</sequence>
<dbReference type="OrthoDB" id="2364174at2759"/>
<gene>
    <name evidence="2" type="ORF">Z520_08807</name>
</gene>
<evidence type="ECO:0000256" key="1">
    <source>
        <dbReference type="SAM" id="MobiDB-lite"/>
    </source>
</evidence>
<feature type="compositionally biased region" description="Low complexity" evidence="1">
    <location>
        <begin position="86"/>
        <end position="103"/>
    </location>
</feature>
<dbReference type="Proteomes" id="UP000053411">
    <property type="component" value="Unassembled WGS sequence"/>
</dbReference>
<evidence type="ECO:0000313" key="3">
    <source>
        <dbReference type="Proteomes" id="UP000053411"/>
    </source>
</evidence>
<dbReference type="AlphaFoldDB" id="A0A0D2H0E7"/>
<dbReference type="EMBL" id="KN848082">
    <property type="protein sequence ID" value="KIX95290.1"/>
    <property type="molecule type" value="Genomic_DNA"/>
</dbReference>